<accession>A0A9P6E5K3</accession>
<dbReference type="PROSITE" id="PS50280">
    <property type="entry name" value="SET"/>
    <property type="match status" value="1"/>
</dbReference>
<dbReference type="PANTHER" id="PTHR47332">
    <property type="entry name" value="SET DOMAIN-CONTAINING PROTEIN 5"/>
    <property type="match status" value="1"/>
</dbReference>
<dbReference type="OrthoDB" id="265717at2759"/>
<comment type="caution">
    <text evidence="2">The sequence shown here is derived from an EMBL/GenBank/DDBJ whole genome shotgun (WGS) entry which is preliminary data.</text>
</comment>
<keyword evidence="3" id="KW-1185">Reference proteome</keyword>
<dbReference type="InterPro" id="IPR046341">
    <property type="entry name" value="SET_dom_sf"/>
</dbReference>
<dbReference type="AlphaFoldDB" id="A0A9P6E5K3"/>
<reference evidence="2" key="1">
    <citation type="submission" date="2020-11" db="EMBL/GenBank/DDBJ databases">
        <authorList>
            <consortium name="DOE Joint Genome Institute"/>
            <person name="Ahrendt S."/>
            <person name="Riley R."/>
            <person name="Andreopoulos W."/>
            <person name="Labutti K."/>
            <person name="Pangilinan J."/>
            <person name="Ruiz-Duenas F.J."/>
            <person name="Barrasa J.M."/>
            <person name="Sanchez-Garcia M."/>
            <person name="Camarero S."/>
            <person name="Miyauchi S."/>
            <person name="Serrano A."/>
            <person name="Linde D."/>
            <person name="Babiker R."/>
            <person name="Drula E."/>
            <person name="Ayuso-Fernandez I."/>
            <person name="Pacheco R."/>
            <person name="Padilla G."/>
            <person name="Ferreira P."/>
            <person name="Barriuso J."/>
            <person name="Kellner H."/>
            <person name="Castanera R."/>
            <person name="Alfaro M."/>
            <person name="Ramirez L."/>
            <person name="Pisabarro A.G."/>
            <person name="Kuo A."/>
            <person name="Tritt A."/>
            <person name="Lipzen A."/>
            <person name="He G."/>
            <person name="Yan M."/>
            <person name="Ng V."/>
            <person name="Cullen D."/>
            <person name="Martin F."/>
            <person name="Rosso M.-N."/>
            <person name="Henrissat B."/>
            <person name="Hibbett D."/>
            <person name="Martinez A.T."/>
            <person name="Grigoriev I.V."/>
        </authorList>
    </citation>
    <scope>NUCLEOTIDE SEQUENCE</scope>
    <source>
        <strain evidence="2">CBS 506.95</strain>
    </source>
</reference>
<evidence type="ECO:0000259" key="1">
    <source>
        <dbReference type="PROSITE" id="PS50280"/>
    </source>
</evidence>
<dbReference type="InterPro" id="IPR001214">
    <property type="entry name" value="SET_dom"/>
</dbReference>
<dbReference type="Pfam" id="PF00856">
    <property type="entry name" value="SET"/>
    <property type="match status" value="1"/>
</dbReference>
<dbReference type="EMBL" id="MU157931">
    <property type="protein sequence ID" value="KAF9522895.1"/>
    <property type="molecule type" value="Genomic_DNA"/>
</dbReference>
<organism evidence="2 3">
    <name type="scientific">Crepidotus variabilis</name>
    <dbReference type="NCBI Taxonomy" id="179855"/>
    <lineage>
        <taxon>Eukaryota</taxon>
        <taxon>Fungi</taxon>
        <taxon>Dikarya</taxon>
        <taxon>Basidiomycota</taxon>
        <taxon>Agaricomycotina</taxon>
        <taxon>Agaricomycetes</taxon>
        <taxon>Agaricomycetidae</taxon>
        <taxon>Agaricales</taxon>
        <taxon>Agaricineae</taxon>
        <taxon>Crepidotaceae</taxon>
        <taxon>Crepidotus</taxon>
    </lineage>
</organism>
<evidence type="ECO:0000313" key="2">
    <source>
        <dbReference type="EMBL" id="KAF9522895.1"/>
    </source>
</evidence>
<feature type="domain" description="SET" evidence="1">
    <location>
        <begin position="73"/>
        <end position="227"/>
    </location>
</feature>
<dbReference type="Proteomes" id="UP000807306">
    <property type="component" value="Unassembled WGS sequence"/>
</dbReference>
<dbReference type="CDD" id="cd20071">
    <property type="entry name" value="SET_SMYD"/>
    <property type="match status" value="1"/>
</dbReference>
<protein>
    <recommendedName>
        <fullName evidence="1">SET domain-containing protein</fullName>
    </recommendedName>
</protein>
<sequence>MDVSSNYTQLRASGHIAWSTSAPSLRTFYPAQPRTYIVRSLDLSQSGCVAMLDAGIDRLMPSRFNLLPTFKPSNITLQTSPGKGLGLFSPNMVYPGEALFAEHPILVLPYAVDAGVPLREAYDDMLSRLPAQTRQELLYFCQSTGAHEPTSAQHLISRITPFAIPLSVPNRDSSDVEMHRGVFLKMSRCNHSCGPNAVWRWDPESFSLILTAIRYINPGEEITIAYTNVSLPQHERRFNLRRSFGFRCACEWCTLDHKSVLESDAARFFLSTFWDSPSRPSFKAWCQESFYSSDTLILDHQRALRYIQREGLETLSSALPSTGIHMSDTIRHIDAISMCYAALEDIDKFAIWTRRAAEEREAFNVLGPDRKLVFSKWLSNPSCCPVWGAKKSTYLRG</sequence>
<name>A0A9P6E5K3_9AGAR</name>
<dbReference type="PANTHER" id="PTHR47332:SF4">
    <property type="entry name" value="SET DOMAIN-CONTAINING PROTEIN 5"/>
    <property type="match status" value="1"/>
</dbReference>
<dbReference type="SUPFAM" id="SSF82199">
    <property type="entry name" value="SET domain"/>
    <property type="match status" value="1"/>
</dbReference>
<gene>
    <name evidence="2" type="ORF">CPB83DRAFT_776395</name>
</gene>
<dbReference type="Gene3D" id="2.170.270.10">
    <property type="entry name" value="SET domain"/>
    <property type="match status" value="1"/>
</dbReference>
<dbReference type="InterPro" id="IPR053185">
    <property type="entry name" value="SET_domain_protein"/>
</dbReference>
<proteinExistence type="predicted"/>
<evidence type="ECO:0000313" key="3">
    <source>
        <dbReference type="Proteomes" id="UP000807306"/>
    </source>
</evidence>
<dbReference type="SMART" id="SM00317">
    <property type="entry name" value="SET"/>
    <property type="match status" value="1"/>
</dbReference>